<proteinExistence type="predicted"/>
<feature type="compositionally biased region" description="Basic and acidic residues" evidence="3">
    <location>
        <begin position="907"/>
        <end position="930"/>
    </location>
</feature>
<accession>A0A100XFV0</accession>
<comment type="caution">
    <text evidence="5">The sequence shown here is derived from an EMBL/GenBank/DDBJ whole genome shotgun (WGS) entry which is preliminary data.</text>
</comment>
<feature type="domain" description="HTH luxR-type" evidence="4">
    <location>
        <begin position="850"/>
        <end position="915"/>
    </location>
</feature>
<dbReference type="InterPro" id="IPR011990">
    <property type="entry name" value="TPR-like_helical_dom_sf"/>
</dbReference>
<keyword evidence="1" id="KW-0547">Nucleotide-binding</keyword>
<dbReference type="InterPro" id="IPR027417">
    <property type="entry name" value="P-loop_NTPase"/>
</dbReference>
<evidence type="ECO:0000256" key="3">
    <source>
        <dbReference type="SAM" id="MobiDB-lite"/>
    </source>
</evidence>
<feature type="region of interest" description="Disordered" evidence="3">
    <location>
        <begin position="907"/>
        <end position="938"/>
    </location>
</feature>
<dbReference type="Gene3D" id="1.25.40.10">
    <property type="entry name" value="Tetratricopeptide repeat domain"/>
    <property type="match status" value="1"/>
</dbReference>
<dbReference type="PROSITE" id="PS00622">
    <property type="entry name" value="HTH_LUXR_1"/>
    <property type="match status" value="1"/>
</dbReference>
<dbReference type="GO" id="GO:0005524">
    <property type="term" value="F:ATP binding"/>
    <property type="evidence" value="ECO:0007669"/>
    <property type="project" value="UniProtKB-KW"/>
</dbReference>
<dbReference type="GO" id="GO:0006355">
    <property type="term" value="P:regulation of DNA-templated transcription"/>
    <property type="evidence" value="ECO:0007669"/>
    <property type="project" value="InterPro"/>
</dbReference>
<name>A0A100XFV0_MYCTH</name>
<evidence type="ECO:0000313" key="6">
    <source>
        <dbReference type="Proteomes" id="UP000069654"/>
    </source>
</evidence>
<protein>
    <submittedName>
        <fullName evidence="5">Regulatory protein LuxR</fullName>
    </submittedName>
</protein>
<dbReference type="PANTHER" id="PTHR16305">
    <property type="entry name" value="TESTICULAR SOLUBLE ADENYLYL CYCLASE"/>
    <property type="match status" value="1"/>
</dbReference>
<dbReference type="Pfam" id="PF00196">
    <property type="entry name" value="GerE"/>
    <property type="match status" value="1"/>
</dbReference>
<dbReference type="InterPro" id="IPR036388">
    <property type="entry name" value="WH-like_DNA-bd_sf"/>
</dbReference>
<dbReference type="GO" id="GO:0004016">
    <property type="term" value="F:adenylate cyclase activity"/>
    <property type="evidence" value="ECO:0007669"/>
    <property type="project" value="TreeGrafter"/>
</dbReference>
<dbReference type="PROSITE" id="PS50043">
    <property type="entry name" value="HTH_LUXR_2"/>
    <property type="match status" value="1"/>
</dbReference>
<dbReference type="GO" id="GO:0005737">
    <property type="term" value="C:cytoplasm"/>
    <property type="evidence" value="ECO:0007669"/>
    <property type="project" value="TreeGrafter"/>
</dbReference>
<dbReference type="Gene3D" id="1.10.10.10">
    <property type="entry name" value="Winged helix-like DNA-binding domain superfamily/Winged helix DNA-binding domain"/>
    <property type="match status" value="1"/>
</dbReference>
<dbReference type="InterPro" id="IPR041664">
    <property type="entry name" value="AAA_16"/>
</dbReference>
<evidence type="ECO:0000313" key="5">
    <source>
        <dbReference type="EMBL" id="GAT15747.1"/>
    </source>
</evidence>
<dbReference type="SMART" id="SM00421">
    <property type="entry name" value="HTH_LUXR"/>
    <property type="match status" value="1"/>
</dbReference>
<dbReference type="OrthoDB" id="3796539at2"/>
<organism evidence="5 6">
    <name type="scientific">Mycolicibacterium thermoresistibile</name>
    <name type="common">Mycobacterium thermoresistibile</name>
    <dbReference type="NCBI Taxonomy" id="1797"/>
    <lineage>
        <taxon>Bacteria</taxon>
        <taxon>Bacillati</taxon>
        <taxon>Actinomycetota</taxon>
        <taxon>Actinomycetes</taxon>
        <taxon>Mycobacteriales</taxon>
        <taxon>Mycobacteriaceae</taxon>
        <taxon>Mycolicibacterium</taxon>
    </lineage>
</organism>
<gene>
    <name evidence="5" type="ORF">RMCT_2717</name>
</gene>
<dbReference type="SUPFAM" id="SSF52540">
    <property type="entry name" value="P-loop containing nucleoside triphosphate hydrolases"/>
    <property type="match status" value="1"/>
</dbReference>
<dbReference type="InterPro" id="IPR016032">
    <property type="entry name" value="Sig_transdc_resp-reg_C-effctor"/>
</dbReference>
<evidence type="ECO:0000256" key="1">
    <source>
        <dbReference type="ARBA" id="ARBA00022741"/>
    </source>
</evidence>
<evidence type="ECO:0000256" key="2">
    <source>
        <dbReference type="ARBA" id="ARBA00022840"/>
    </source>
</evidence>
<sequence>MTAQRVERPAESRAVAEFLAAVLAEPSALVLEGEPGIGKTTLWLAAIEAAAGQGFRVLAARASTAESVLAYAALGDLLSGVDDAVLAGLAAPQRAALEAVLLRADGADGINQRAVAAGFLTVVRTLADASPVLLAVDDLQWIDTASRLVLGYVARRLPRNTGLLGAARTEARAPAPDSWLRLPTPEAFRRITLAPFGLAGLREVLLARLGRTFPRAVMVQIHHISGGNPFYALELARAMDDGSPLVRLPSSLTELVRARIGRIGADARNVLLAAACSAAPTVESVARAVGVDEPRVVRLLSDAVDRDIIRMDGHRICFSHPLLARGVYDDATATRRRAMHRRLAEIVDEPELQARHLAIAVGWADPQVLACLDRAAEAARLRGAPSTAAELIDMAIGLGGDSPERRLMSARNHVDAGDGDSARAILKRSSAEMTGAPRAQVLRLLGGLEILYGSYLDAADALRRALTDATDDAVLRARILTLLAFVEFNTGRRAAAAADADEAVECATRAGDRGVLSQALAMRTLVTCLLGRGFDPAALHRALELEEPGSGDLGITRTSGLHAMLLAYTGRFDAAVEVMRAVARHCRDRGEGLDLTYIALHRVLVELWRGEVRAAATIAEEAIESAAVLDGDLPRGVVLLLRQALATYAGRVDDARGDGARAAAIFARSGSAILTTLTTSLTGFLELSVGDHVAAIATLRPLLPILGPDLEGTEIITAGFLPDLVEAQVLMGLLDDAEPLVQALTRNGRRLDRPWMLAVAARCRAMMLAARGDLAGAVAAVDSALAELDRVPMRFERARTLLLLGQLRRRQRHRDAAAAALRAALESFEDMGTTLWAERARAELGRTVANRARRALLSESELRIAQLSASGMTNRDVAAALFVSPKTVEANLTRIYRKLGIHSRAELGRVMGGDRPDDRSQDGANHRESPDAAGQSVH</sequence>
<dbReference type="GO" id="GO:0003677">
    <property type="term" value="F:DNA binding"/>
    <property type="evidence" value="ECO:0007669"/>
    <property type="project" value="InterPro"/>
</dbReference>
<dbReference type="EMBL" id="BCTB01000018">
    <property type="protein sequence ID" value="GAT15747.1"/>
    <property type="molecule type" value="Genomic_DNA"/>
</dbReference>
<dbReference type="AlphaFoldDB" id="A0A100XFV0"/>
<dbReference type="InterPro" id="IPR000792">
    <property type="entry name" value="Tscrpt_reg_LuxR_C"/>
</dbReference>
<dbReference type="RefSeq" id="WP_050812005.1">
    <property type="nucleotide sequence ID" value="NZ_BCTB01000018.1"/>
</dbReference>
<dbReference type="PRINTS" id="PR00038">
    <property type="entry name" value="HTHLUXR"/>
</dbReference>
<reference evidence="5 6" key="1">
    <citation type="journal article" date="2016" name="Genome Announc.">
        <title>Draft Genome Sequences of Five Rapidly Growing Mycobacterium Species, M. thermoresistibile, M. fortuitum subsp. acetamidolyticum, M. canariasense, M. brisbanense, and M. novocastrense.</title>
        <authorList>
            <person name="Katahira K."/>
            <person name="Ogura Y."/>
            <person name="Gotoh Y."/>
            <person name="Hayashi T."/>
        </authorList>
    </citation>
    <scope>NUCLEOTIDE SEQUENCE [LARGE SCALE GENOMIC DNA]</scope>
    <source>
        <strain evidence="5 6">JCM6362</strain>
    </source>
</reference>
<evidence type="ECO:0000259" key="4">
    <source>
        <dbReference type="PROSITE" id="PS50043"/>
    </source>
</evidence>
<dbReference type="STRING" id="1797.RMCT_2717"/>
<dbReference type="PANTHER" id="PTHR16305:SF35">
    <property type="entry name" value="TRANSCRIPTIONAL ACTIVATOR DOMAIN"/>
    <property type="match status" value="1"/>
</dbReference>
<reference evidence="6" key="2">
    <citation type="submission" date="2016-02" db="EMBL/GenBank/DDBJ databases">
        <title>Draft genome sequence of five rapidly growing Mycobacterium species.</title>
        <authorList>
            <person name="Katahira K."/>
            <person name="Gotou Y."/>
            <person name="Iida K."/>
            <person name="Ogura Y."/>
            <person name="Hayashi T."/>
        </authorList>
    </citation>
    <scope>NUCLEOTIDE SEQUENCE [LARGE SCALE GENOMIC DNA]</scope>
    <source>
        <strain evidence="6">JCM6362</strain>
    </source>
</reference>
<dbReference type="SUPFAM" id="SSF48452">
    <property type="entry name" value="TPR-like"/>
    <property type="match status" value="1"/>
</dbReference>
<dbReference type="SUPFAM" id="SSF46894">
    <property type="entry name" value="C-terminal effector domain of the bipartite response regulators"/>
    <property type="match status" value="1"/>
</dbReference>
<dbReference type="Proteomes" id="UP000069654">
    <property type="component" value="Unassembled WGS sequence"/>
</dbReference>
<keyword evidence="2" id="KW-0067">ATP-binding</keyword>
<dbReference type="CDD" id="cd06170">
    <property type="entry name" value="LuxR_C_like"/>
    <property type="match status" value="1"/>
</dbReference>
<dbReference type="Pfam" id="PF13191">
    <property type="entry name" value="AAA_16"/>
    <property type="match status" value="1"/>
</dbReference>